<gene>
    <name evidence="3" type="ORF">NBG4_40055</name>
</gene>
<evidence type="ECO:0000313" key="4">
    <source>
        <dbReference type="Proteomes" id="UP000245125"/>
    </source>
</evidence>
<sequence length="126" mass="14508">MRRFRVLIVDESLFFRNWLRKLVLAIPKIQIIGEAEDALSALHFLRKAKVKPDVIIVDMKTQWRLGTDLIKSFRQITPISRIIGLASGGYLLYQRRTAEKAEVLLNKITEYNKIADILNSYASGYA</sequence>
<organism evidence="3 4">
    <name type="scientific">Candidatus Sulfobium mesophilum</name>
    <dbReference type="NCBI Taxonomy" id="2016548"/>
    <lineage>
        <taxon>Bacteria</taxon>
        <taxon>Pseudomonadati</taxon>
        <taxon>Nitrospirota</taxon>
        <taxon>Nitrospiria</taxon>
        <taxon>Nitrospirales</taxon>
        <taxon>Nitrospiraceae</taxon>
        <taxon>Candidatus Sulfobium</taxon>
    </lineage>
</organism>
<proteinExistence type="predicted"/>
<dbReference type="OrthoDB" id="8562345at2"/>
<name>A0A2U3QI23_9BACT</name>
<dbReference type="PROSITE" id="PS50110">
    <property type="entry name" value="RESPONSE_REGULATORY"/>
    <property type="match status" value="1"/>
</dbReference>
<reference evidence="4" key="1">
    <citation type="submission" date="2018-03" db="EMBL/GenBank/DDBJ databases">
        <authorList>
            <person name="Zecchin S."/>
        </authorList>
    </citation>
    <scope>NUCLEOTIDE SEQUENCE [LARGE SCALE GENOMIC DNA]</scope>
</reference>
<keyword evidence="4" id="KW-1185">Reference proteome</keyword>
<dbReference type="Pfam" id="PF00072">
    <property type="entry name" value="Response_reg"/>
    <property type="match status" value="1"/>
</dbReference>
<evidence type="ECO:0000256" key="1">
    <source>
        <dbReference type="PROSITE-ProRule" id="PRU00169"/>
    </source>
</evidence>
<evidence type="ECO:0000313" key="3">
    <source>
        <dbReference type="EMBL" id="SPQ01015.1"/>
    </source>
</evidence>
<dbReference type="InterPro" id="IPR001789">
    <property type="entry name" value="Sig_transdc_resp-reg_receiver"/>
</dbReference>
<dbReference type="AlphaFoldDB" id="A0A2U3QI23"/>
<dbReference type="GO" id="GO:0000160">
    <property type="term" value="P:phosphorelay signal transduction system"/>
    <property type="evidence" value="ECO:0007669"/>
    <property type="project" value="InterPro"/>
</dbReference>
<keyword evidence="1" id="KW-0597">Phosphoprotein</keyword>
<feature type="modified residue" description="4-aspartylphosphate" evidence="1">
    <location>
        <position position="58"/>
    </location>
</feature>
<dbReference type="InterPro" id="IPR011006">
    <property type="entry name" value="CheY-like_superfamily"/>
</dbReference>
<accession>A0A2U3QI23</accession>
<dbReference type="Gene3D" id="3.40.50.2300">
    <property type="match status" value="1"/>
</dbReference>
<evidence type="ECO:0000259" key="2">
    <source>
        <dbReference type="PROSITE" id="PS50110"/>
    </source>
</evidence>
<dbReference type="Proteomes" id="UP000245125">
    <property type="component" value="Unassembled WGS sequence"/>
</dbReference>
<dbReference type="EMBL" id="OUUY01000086">
    <property type="protein sequence ID" value="SPQ01015.1"/>
    <property type="molecule type" value="Genomic_DNA"/>
</dbReference>
<protein>
    <recommendedName>
        <fullName evidence="2">Response regulatory domain-containing protein</fullName>
    </recommendedName>
</protein>
<dbReference type="SUPFAM" id="SSF52172">
    <property type="entry name" value="CheY-like"/>
    <property type="match status" value="1"/>
</dbReference>
<feature type="domain" description="Response regulatory" evidence="2">
    <location>
        <begin position="5"/>
        <end position="122"/>
    </location>
</feature>